<proteinExistence type="predicted"/>
<gene>
    <name evidence="1" type="ORF">METZ01_LOCUS74035</name>
</gene>
<dbReference type="InterPro" id="IPR003374">
    <property type="entry name" value="ApbE-like_sf"/>
</dbReference>
<dbReference type="EMBL" id="UINC01005414">
    <property type="protein sequence ID" value="SVA21181.1"/>
    <property type="molecule type" value="Genomic_DNA"/>
</dbReference>
<protein>
    <submittedName>
        <fullName evidence="1">Uncharacterized protein</fullName>
    </submittedName>
</protein>
<dbReference type="Gene3D" id="3.10.520.10">
    <property type="entry name" value="ApbE-like domains"/>
    <property type="match status" value="1"/>
</dbReference>
<dbReference type="AlphaFoldDB" id="A0A381U0A7"/>
<evidence type="ECO:0000313" key="1">
    <source>
        <dbReference type="EMBL" id="SVA21181.1"/>
    </source>
</evidence>
<name>A0A381U0A7_9ZZZZ</name>
<accession>A0A381U0A7</accession>
<dbReference type="SUPFAM" id="SSF143631">
    <property type="entry name" value="ApbE-like"/>
    <property type="match status" value="1"/>
</dbReference>
<organism evidence="1">
    <name type="scientific">marine metagenome</name>
    <dbReference type="NCBI Taxonomy" id="408172"/>
    <lineage>
        <taxon>unclassified sequences</taxon>
        <taxon>metagenomes</taxon>
        <taxon>ecological metagenomes</taxon>
    </lineage>
</organism>
<reference evidence="1" key="1">
    <citation type="submission" date="2018-05" db="EMBL/GenBank/DDBJ databases">
        <authorList>
            <person name="Lanie J.A."/>
            <person name="Ng W.-L."/>
            <person name="Kazmierczak K.M."/>
            <person name="Andrzejewski T.M."/>
            <person name="Davidsen T.M."/>
            <person name="Wayne K.J."/>
            <person name="Tettelin H."/>
            <person name="Glass J.I."/>
            <person name="Rusch D."/>
            <person name="Podicherti R."/>
            <person name="Tsui H.-C.T."/>
            <person name="Winkler M.E."/>
        </authorList>
    </citation>
    <scope>NUCLEOTIDE SEQUENCE</scope>
</reference>
<feature type="non-terminal residue" evidence="1">
    <location>
        <position position="210"/>
    </location>
</feature>
<sequence length="210" mass="22820">MADDRLHLQHGPIDLILHVDASEDIRARLYSCAKKRFRTVLEELIAEMDLLKLPWSADHVAPNGRIAQKMFRAVFDSVVFVTPMAAVAGAVADDMLENMLLESQNPDSCVDHISRMYVNNGGDIAFWLNAGESFSIGVVDNLEIPELNTKANLTYESPVRGIATSGWRGRSLSLGIADAVTVLAKSAANADVAATLIANEVNVDFPGIEK</sequence>